<dbReference type="EMBL" id="CAJVPS010001800">
    <property type="protein sequence ID" value="CAG8550843.1"/>
    <property type="molecule type" value="Genomic_DNA"/>
</dbReference>
<dbReference type="Proteomes" id="UP000789508">
    <property type="component" value="Unassembled WGS sequence"/>
</dbReference>
<sequence length="631" mass="71074">MFRPVVVLTKQNPRGSKPPHFQNLAYTTASSNTPGSTGSDRGRGRGRGRGSNSGPITVAGKTFDISPATRKKIEVDNARLNNLGSPFNKDLEKLTNNLKTAIPPPLSSTQQFEDAEESVSKGRPQQSKYQKMRQNNKISGRDNQYTDMIVSLVKGTIMDSKNTEKFAKTKGIPMKSPWPDKKQKNADELLSIISDLASNEQEKTNIEKKKEIDSQPSSIALPKSSVSDVSLKQDQEVPAEEILSEIYQLAVTQEGSDEHEDDEAKKTWQAKITARKKKISSATIVPHARRQFISDEIQSIKLKTKPLEDGSIASSDVKKEESMDQQSKDNAIRDNNNSSSISNKFADDDDLEIITKSKWKWEYPTIGIDGSNDDSPILLDPTVKNKISSNVWKWDRNKAAELFPDFSEPISDAMDSGEAQKQWTRNKRLNQMSGTFDQPASIQYDRTRDTYPRRGGYDNRGRPTEGNRNQFRGGGGMNRQSQNRRPTSFRVHAQLASPENLQFTSTVKTEFDWSQFDSKYPPVKNYFLKSAAKLSPIERTGLKLEIIGGDYLRYLSLSPSLETVLKEINERQRESIEQTVKSMNILLDNNTSYSYSIDKKAMFLGTFIEGMQGRFRTLLPPTEEARKTARK</sequence>
<dbReference type="AlphaFoldDB" id="A0A9N9AZT2"/>
<feature type="compositionally biased region" description="Polar residues" evidence="1">
    <location>
        <begin position="123"/>
        <end position="142"/>
    </location>
</feature>
<feature type="region of interest" description="Disordered" evidence="1">
    <location>
        <begin position="205"/>
        <end position="233"/>
    </location>
</feature>
<feature type="compositionally biased region" description="Polar residues" evidence="1">
    <location>
        <begin position="430"/>
        <end position="441"/>
    </location>
</feature>
<proteinExistence type="predicted"/>
<feature type="region of interest" description="Disordered" evidence="1">
    <location>
        <begin position="430"/>
        <end position="487"/>
    </location>
</feature>
<feature type="compositionally biased region" description="Polar residues" evidence="1">
    <location>
        <begin position="24"/>
        <end position="34"/>
    </location>
</feature>
<accession>A0A9N9AZT2</accession>
<organism evidence="2 3">
    <name type="scientific">Ambispora leptoticha</name>
    <dbReference type="NCBI Taxonomy" id="144679"/>
    <lineage>
        <taxon>Eukaryota</taxon>
        <taxon>Fungi</taxon>
        <taxon>Fungi incertae sedis</taxon>
        <taxon>Mucoromycota</taxon>
        <taxon>Glomeromycotina</taxon>
        <taxon>Glomeromycetes</taxon>
        <taxon>Archaeosporales</taxon>
        <taxon>Ambisporaceae</taxon>
        <taxon>Ambispora</taxon>
    </lineage>
</organism>
<feature type="compositionally biased region" description="Basic and acidic residues" evidence="1">
    <location>
        <begin position="316"/>
        <end position="332"/>
    </location>
</feature>
<feature type="region of interest" description="Disordered" evidence="1">
    <location>
        <begin position="99"/>
        <end position="142"/>
    </location>
</feature>
<feature type="region of interest" description="Disordered" evidence="1">
    <location>
        <begin position="1"/>
        <end position="60"/>
    </location>
</feature>
<evidence type="ECO:0000313" key="2">
    <source>
        <dbReference type="EMBL" id="CAG8550843.1"/>
    </source>
</evidence>
<name>A0A9N9AZT2_9GLOM</name>
<reference evidence="2" key="1">
    <citation type="submission" date="2021-06" db="EMBL/GenBank/DDBJ databases">
        <authorList>
            <person name="Kallberg Y."/>
            <person name="Tangrot J."/>
            <person name="Rosling A."/>
        </authorList>
    </citation>
    <scope>NUCLEOTIDE SEQUENCE</scope>
    <source>
        <strain evidence="2">FL130A</strain>
    </source>
</reference>
<feature type="region of interest" description="Disordered" evidence="1">
    <location>
        <begin position="308"/>
        <end position="344"/>
    </location>
</feature>
<keyword evidence="3" id="KW-1185">Reference proteome</keyword>
<feature type="compositionally biased region" description="Basic and acidic residues" evidence="1">
    <location>
        <begin position="445"/>
        <end position="465"/>
    </location>
</feature>
<feature type="compositionally biased region" description="Polar residues" evidence="1">
    <location>
        <begin position="214"/>
        <end position="232"/>
    </location>
</feature>
<evidence type="ECO:0000256" key="1">
    <source>
        <dbReference type="SAM" id="MobiDB-lite"/>
    </source>
</evidence>
<gene>
    <name evidence="2" type="ORF">ALEPTO_LOCUS5869</name>
</gene>
<evidence type="ECO:0000313" key="3">
    <source>
        <dbReference type="Proteomes" id="UP000789508"/>
    </source>
</evidence>
<comment type="caution">
    <text evidence="2">The sequence shown here is derived from an EMBL/GenBank/DDBJ whole genome shotgun (WGS) entry which is preliminary data.</text>
</comment>
<protein>
    <submittedName>
        <fullName evidence="2">6320_t:CDS:1</fullName>
    </submittedName>
</protein>